<dbReference type="AlphaFoldDB" id="A0A4U5NYC6"/>
<reference evidence="1 2" key="1">
    <citation type="journal article" date="2015" name="Genome Biol.">
        <title>Comparative genomics of Steinernema reveals deeply conserved gene regulatory networks.</title>
        <authorList>
            <person name="Dillman A.R."/>
            <person name="Macchietto M."/>
            <person name="Porter C.F."/>
            <person name="Rogers A."/>
            <person name="Williams B."/>
            <person name="Antoshechkin I."/>
            <person name="Lee M.M."/>
            <person name="Goodwin Z."/>
            <person name="Lu X."/>
            <person name="Lewis E.E."/>
            <person name="Goodrich-Blair H."/>
            <person name="Stock S.P."/>
            <person name="Adams B.J."/>
            <person name="Sternberg P.W."/>
            <person name="Mortazavi A."/>
        </authorList>
    </citation>
    <scope>NUCLEOTIDE SEQUENCE [LARGE SCALE GENOMIC DNA]</scope>
    <source>
        <strain evidence="1 2">ALL</strain>
    </source>
</reference>
<organism evidence="1 2">
    <name type="scientific">Steinernema carpocapsae</name>
    <name type="common">Entomopathogenic nematode</name>
    <dbReference type="NCBI Taxonomy" id="34508"/>
    <lineage>
        <taxon>Eukaryota</taxon>
        <taxon>Metazoa</taxon>
        <taxon>Ecdysozoa</taxon>
        <taxon>Nematoda</taxon>
        <taxon>Chromadorea</taxon>
        <taxon>Rhabditida</taxon>
        <taxon>Tylenchina</taxon>
        <taxon>Panagrolaimomorpha</taxon>
        <taxon>Strongyloidoidea</taxon>
        <taxon>Steinernematidae</taxon>
        <taxon>Steinernema</taxon>
    </lineage>
</organism>
<name>A0A4U5NYC6_STECR</name>
<comment type="caution">
    <text evidence="1">The sequence shown here is derived from an EMBL/GenBank/DDBJ whole genome shotgun (WGS) entry which is preliminary data.</text>
</comment>
<dbReference type="EMBL" id="AZBU02000003">
    <property type="protein sequence ID" value="TKR88598.1"/>
    <property type="molecule type" value="Genomic_DNA"/>
</dbReference>
<sequence length="103" mass="11942">MSRIRKAIAKHNALQKQWITMASVGLTDDFRLNIVATRLISENLARSMTFEARKSIMTRFARAIFPLPTETRLRLRSRESNTLSTQDRWRTRFLSAPAAMMNT</sequence>
<gene>
    <name evidence="1" type="ORF">L596_012814</name>
</gene>
<evidence type="ECO:0000313" key="1">
    <source>
        <dbReference type="EMBL" id="TKR88598.1"/>
    </source>
</evidence>
<proteinExistence type="predicted"/>
<protein>
    <submittedName>
        <fullName evidence="1">Uncharacterized protein</fullName>
    </submittedName>
</protein>
<accession>A0A4U5NYC6</accession>
<dbReference type="Proteomes" id="UP000298663">
    <property type="component" value="Unassembled WGS sequence"/>
</dbReference>
<keyword evidence="2" id="KW-1185">Reference proteome</keyword>
<reference evidence="1 2" key="2">
    <citation type="journal article" date="2019" name="G3 (Bethesda)">
        <title>Hybrid Assembly of the Genome of the Entomopathogenic Nematode Steinernema carpocapsae Identifies the X-Chromosome.</title>
        <authorList>
            <person name="Serra L."/>
            <person name="Macchietto M."/>
            <person name="Macias-Munoz A."/>
            <person name="McGill C.J."/>
            <person name="Rodriguez I.M."/>
            <person name="Rodriguez B."/>
            <person name="Murad R."/>
            <person name="Mortazavi A."/>
        </authorList>
    </citation>
    <scope>NUCLEOTIDE SEQUENCE [LARGE SCALE GENOMIC DNA]</scope>
    <source>
        <strain evidence="1 2">ALL</strain>
    </source>
</reference>
<evidence type="ECO:0000313" key="2">
    <source>
        <dbReference type="Proteomes" id="UP000298663"/>
    </source>
</evidence>